<name>A0AAD4S0I4_9MAGN</name>
<dbReference type="EMBL" id="JAJJMB010015994">
    <property type="protein sequence ID" value="KAI3850748.1"/>
    <property type="molecule type" value="Genomic_DNA"/>
</dbReference>
<dbReference type="Proteomes" id="UP001202328">
    <property type="component" value="Unassembled WGS sequence"/>
</dbReference>
<evidence type="ECO:0000313" key="1">
    <source>
        <dbReference type="EMBL" id="KAI3850748.1"/>
    </source>
</evidence>
<accession>A0AAD4S0I4</accession>
<sequence length="88" mass="9710">GMNGGGCQTRSQRVILRNMRERCVALGRIDRSRSPPNDGYHLVQIDEVCIESESLCDGEGTFKDVIIGEKILWLEHSVCPTATDGDGF</sequence>
<keyword evidence="2" id="KW-1185">Reference proteome</keyword>
<dbReference type="AlphaFoldDB" id="A0AAD4S0I4"/>
<evidence type="ECO:0000313" key="2">
    <source>
        <dbReference type="Proteomes" id="UP001202328"/>
    </source>
</evidence>
<gene>
    <name evidence="1" type="ORF">MKW98_030808</name>
</gene>
<organism evidence="1 2">
    <name type="scientific">Papaver atlanticum</name>
    <dbReference type="NCBI Taxonomy" id="357466"/>
    <lineage>
        <taxon>Eukaryota</taxon>
        <taxon>Viridiplantae</taxon>
        <taxon>Streptophyta</taxon>
        <taxon>Embryophyta</taxon>
        <taxon>Tracheophyta</taxon>
        <taxon>Spermatophyta</taxon>
        <taxon>Magnoliopsida</taxon>
        <taxon>Ranunculales</taxon>
        <taxon>Papaveraceae</taxon>
        <taxon>Papaveroideae</taxon>
        <taxon>Papaver</taxon>
    </lineage>
</organism>
<comment type="caution">
    <text evidence="1">The sequence shown here is derived from an EMBL/GenBank/DDBJ whole genome shotgun (WGS) entry which is preliminary data.</text>
</comment>
<protein>
    <submittedName>
        <fullName evidence="1">Uncharacterized protein</fullName>
    </submittedName>
</protein>
<feature type="non-terminal residue" evidence="1">
    <location>
        <position position="1"/>
    </location>
</feature>
<proteinExistence type="predicted"/>
<reference evidence="1" key="1">
    <citation type="submission" date="2022-04" db="EMBL/GenBank/DDBJ databases">
        <title>A functionally conserved STORR gene fusion in Papaver species that diverged 16.8 million years ago.</title>
        <authorList>
            <person name="Catania T."/>
        </authorList>
    </citation>
    <scope>NUCLEOTIDE SEQUENCE</scope>
    <source>
        <strain evidence="1">S-188037</strain>
    </source>
</reference>